<organism evidence="1 2">
    <name type="scientific">Protea cynaroides</name>
    <dbReference type="NCBI Taxonomy" id="273540"/>
    <lineage>
        <taxon>Eukaryota</taxon>
        <taxon>Viridiplantae</taxon>
        <taxon>Streptophyta</taxon>
        <taxon>Embryophyta</taxon>
        <taxon>Tracheophyta</taxon>
        <taxon>Spermatophyta</taxon>
        <taxon>Magnoliopsida</taxon>
        <taxon>Proteales</taxon>
        <taxon>Proteaceae</taxon>
        <taxon>Protea</taxon>
    </lineage>
</organism>
<dbReference type="AlphaFoldDB" id="A0A9Q0QRB7"/>
<reference evidence="1" key="1">
    <citation type="journal article" date="2023" name="Plant J.">
        <title>The genome of the king protea, Protea cynaroides.</title>
        <authorList>
            <person name="Chang J."/>
            <person name="Duong T.A."/>
            <person name="Schoeman C."/>
            <person name="Ma X."/>
            <person name="Roodt D."/>
            <person name="Barker N."/>
            <person name="Li Z."/>
            <person name="Van de Peer Y."/>
            <person name="Mizrachi E."/>
        </authorList>
    </citation>
    <scope>NUCLEOTIDE SEQUENCE</scope>
    <source>
        <tissue evidence="1">Young leaves</tissue>
    </source>
</reference>
<dbReference type="EMBL" id="JAMYWD010000006">
    <property type="protein sequence ID" value="KAJ4968849.1"/>
    <property type="molecule type" value="Genomic_DNA"/>
</dbReference>
<name>A0A9Q0QRB7_9MAGN</name>
<sequence>MMSLNGNQWVLYHVAFYVIVQRKSFQYAFLESLVSRLLWKEVVDWFDVVWVDCDGLDNLLLWWRRKSRVLPLKHSWKGLVFIVLQVQGIWRATNKRCYENLFVDPYRIVAWIVIKCKDLSVLSPCVVRTARDLRIASNMKLVTGKGRPGVIEELF</sequence>
<proteinExistence type="predicted"/>
<comment type="caution">
    <text evidence="1">The sequence shown here is derived from an EMBL/GenBank/DDBJ whole genome shotgun (WGS) entry which is preliminary data.</text>
</comment>
<accession>A0A9Q0QRB7</accession>
<dbReference type="Proteomes" id="UP001141806">
    <property type="component" value="Unassembled WGS sequence"/>
</dbReference>
<protein>
    <submittedName>
        <fullName evidence="1">Uncharacterized protein</fullName>
    </submittedName>
</protein>
<gene>
    <name evidence="1" type="ORF">NE237_015550</name>
</gene>
<keyword evidence="2" id="KW-1185">Reference proteome</keyword>
<evidence type="ECO:0000313" key="2">
    <source>
        <dbReference type="Proteomes" id="UP001141806"/>
    </source>
</evidence>
<evidence type="ECO:0000313" key="1">
    <source>
        <dbReference type="EMBL" id="KAJ4968849.1"/>
    </source>
</evidence>